<reference evidence="1 2" key="1">
    <citation type="submission" date="2024-05" db="EMBL/GenBank/DDBJ databases">
        <title>A draft genome resource for the thread blight pathogen Marasmius tenuissimus strain MS-2.</title>
        <authorList>
            <person name="Yulfo-Soto G.E."/>
            <person name="Baruah I.K."/>
            <person name="Amoako-Attah I."/>
            <person name="Bukari Y."/>
            <person name="Meinhardt L.W."/>
            <person name="Bailey B.A."/>
            <person name="Cohen S.P."/>
        </authorList>
    </citation>
    <scope>NUCLEOTIDE SEQUENCE [LARGE SCALE GENOMIC DNA]</scope>
    <source>
        <strain evidence="1 2">MS-2</strain>
    </source>
</reference>
<proteinExistence type="predicted"/>
<comment type="caution">
    <text evidence="1">The sequence shown here is derived from an EMBL/GenBank/DDBJ whole genome shotgun (WGS) entry which is preliminary data.</text>
</comment>
<dbReference type="Gene3D" id="3.60.15.10">
    <property type="entry name" value="Ribonuclease Z/Hydroxyacylglutathione hydrolase-like"/>
    <property type="match status" value="1"/>
</dbReference>
<evidence type="ECO:0000313" key="1">
    <source>
        <dbReference type="EMBL" id="KAL0060217.1"/>
    </source>
</evidence>
<organism evidence="1 2">
    <name type="scientific">Marasmius tenuissimus</name>
    <dbReference type="NCBI Taxonomy" id="585030"/>
    <lineage>
        <taxon>Eukaryota</taxon>
        <taxon>Fungi</taxon>
        <taxon>Dikarya</taxon>
        <taxon>Basidiomycota</taxon>
        <taxon>Agaricomycotina</taxon>
        <taxon>Agaricomycetes</taxon>
        <taxon>Agaricomycetidae</taxon>
        <taxon>Agaricales</taxon>
        <taxon>Marasmiineae</taxon>
        <taxon>Marasmiaceae</taxon>
        <taxon>Marasmius</taxon>
    </lineage>
</organism>
<dbReference type="PANTHER" id="PTHR36142:SF2">
    <property type="entry name" value="METALLO-HYDROLASE_OXIDOREDUCTASE SUPERFAMILY PROTEIN"/>
    <property type="match status" value="1"/>
</dbReference>
<evidence type="ECO:0000313" key="2">
    <source>
        <dbReference type="Proteomes" id="UP001437256"/>
    </source>
</evidence>
<sequence>MSVHLHHLTGDNSWLLTFRSDSSGSENHSKSLTFLLDPWFTEPDVQVHRLWLRQLHSTTKPPQFKDFRALKGFLAAENRQVDGIIITFNQSDHLHKPTIDGVDEEIPFFAFRRAARTLKQWGRKHVYEIPREPNELRVCEGILEAEERAGRSSTRRDLIDKLDIRLGFVPTTARLWKDPVQDLMHGSLVIMFSRGTWRGAIVYSPHGTPLKDMARWKKRKEKEMASDSDESPNGILEVLAFMAGWDVARMPQLLGGTITFGTPKNARVTGLLSPRYWIRTHEELTLMSGFVSAILKRDVWSKDKVEGEIQGHRTKVLEMDPGETLTIAMTEDSA</sequence>
<dbReference type="Proteomes" id="UP001437256">
    <property type="component" value="Unassembled WGS sequence"/>
</dbReference>
<dbReference type="EMBL" id="JBBXMP010000186">
    <property type="protein sequence ID" value="KAL0060217.1"/>
    <property type="molecule type" value="Genomic_DNA"/>
</dbReference>
<accession>A0ABR2ZG57</accession>
<name>A0ABR2ZG57_9AGAR</name>
<dbReference type="PANTHER" id="PTHR36142">
    <property type="entry name" value="METALLO-HYDROLASE/OXIDOREDUCTASE SUPERFAMILY PROTEIN"/>
    <property type="match status" value="1"/>
</dbReference>
<gene>
    <name evidence="1" type="ORF">AAF712_012972</name>
</gene>
<protein>
    <submittedName>
        <fullName evidence="1">Uncharacterized protein</fullName>
    </submittedName>
</protein>
<keyword evidence="2" id="KW-1185">Reference proteome</keyword>
<dbReference type="InterPro" id="IPR036866">
    <property type="entry name" value="RibonucZ/Hydroxyglut_hydro"/>
</dbReference>